<dbReference type="PANTHER" id="PTHR14396:SF10">
    <property type="entry name" value="CLASPIN"/>
    <property type="match status" value="1"/>
</dbReference>
<feature type="region of interest" description="Disordered" evidence="4">
    <location>
        <begin position="1234"/>
        <end position="1266"/>
    </location>
</feature>
<accession>A0A9P4Z1I9</accession>
<dbReference type="Proteomes" id="UP000749293">
    <property type="component" value="Unassembled WGS sequence"/>
</dbReference>
<feature type="region of interest" description="Disordered" evidence="4">
    <location>
        <begin position="1030"/>
        <end position="1221"/>
    </location>
</feature>
<feature type="region of interest" description="Disordered" evidence="4">
    <location>
        <begin position="833"/>
        <end position="961"/>
    </location>
</feature>
<dbReference type="OrthoDB" id="2130597at2759"/>
<feature type="compositionally biased region" description="Basic and acidic residues" evidence="4">
    <location>
        <begin position="1283"/>
        <end position="1304"/>
    </location>
</feature>
<dbReference type="InterPro" id="IPR018564">
    <property type="entry name" value="Repl_chkpnt_MRC1_dom"/>
</dbReference>
<feature type="compositionally biased region" description="Acidic residues" evidence="4">
    <location>
        <begin position="573"/>
        <end position="597"/>
    </location>
</feature>
<feature type="compositionally biased region" description="Low complexity" evidence="4">
    <location>
        <begin position="1237"/>
        <end position="1261"/>
    </location>
</feature>
<evidence type="ECO:0000259" key="5">
    <source>
        <dbReference type="Pfam" id="PF09444"/>
    </source>
</evidence>
<feature type="compositionally biased region" description="Acidic residues" evidence="4">
    <location>
        <begin position="1052"/>
        <end position="1061"/>
    </location>
</feature>
<feature type="region of interest" description="Disordered" evidence="4">
    <location>
        <begin position="1278"/>
        <end position="1304"/>
    </location>
</feature>
<dbReference type="PANTHER" id="PTHR14396">
    <property type="entry name" value="CLASPIN"/>
    <property type="match status" value="1"/>
</dbReference>
<feature type="region of interest" description="Disordered" evidence="4">
    <location>
        <begin position="988"/>
        <end position="1017"/>
    </location>
</feature>
<feature type="compositionally biased region" description="Basic and acidic residues" evidence="4">
    <location>
        <begin position="251"/>
        <end position="272"/>
    </location>
</feature>
<feature type="compositionally biased region" description="Acidic residues" evidence="4">
    <location>
        <begin position="1149"/>
        <end position="1160"/>
    </location>
</feature>
<feature type="compositionally biased region" description="Polar residues" evidence="4">
    <location>
        <begin position="1085"/>
        <end position="1103"/>
    </location>
</feature>
<evidence type="ECO:0000256" key="4">
    <source>
        <dbReference type="SAM" id="MobiDB-lite"/>
    </source>
</evidence>
<feature type="compositionally biased region" description="Acidic residues" evidence="4">
    <location>
        <begin position="546"/>
        <end position="564"/>
    </location>
</feature>
<feature type="compositionally biased region" description="Acidic residues" evidence="4">
    <location>
        <begin position="917"/>
        <end position="927"/>
    </location>
</feature>
<name>A0A9P4Z1I9_9HYPO</name>
<reference evidence="6" key="1">
    <citation type="submission" date="2020-03" db="EMBL/GenBank/DDBJ databases">
        <title>Site-based positive gene gene selection in Geosmithia morbida across the United States reveals a broad range of putative effectors and factors for local host and environmental adapation.</title>
        <authorList>
            <person name="Onufrak A."/>
            <person name="Murdoch R.W."/>
            <person name="Gazis R."/>
            <person name="Huff M."/>
            <person name="Staton M."/>
            <person name="Klingeman W."/>
            <person name="Hadziabdic D."/>
        </authorList>
    </citation>
    <scope>NUCLEOTIDE SEQUENCE</scope>
    <source>
        <strain evidence="6">1262</strain>
    </source>
</reference>
<evidence type="ECO:0000313" key="7">
    <source>
        <dbReference type="Proteomes" id="UP000749293"/>
    </source>
</evidence>
<organism evidence="6 7">
    <name type="scientific">Geosmithia morbida</name>
    <dbReference type="NCBI Taxonomy" id="1094350"/>
    <lineage>
        <taxon>Eukaryota</taxon>
        <taxon>Fungi</taxon>
        <taxon>Dikarya</taxon>
        <taxon>Ascomycota</taxon>
        <taxon>Pezizomycotina</taxon>
        <taxon>Sordariomycetes</taxon>
        <taxon>Hypocreomycetidae</taxon>
        <taxon>Hypocreales</taxon>
        <taxon>Bionectriaceae</taxon>
        <taxon>Geosmithia</taxon>
    </lineage>
</organism>
<dbReference type="GO" id="GO:0033314">
    <property type="term" value="P:mitotic DNA replication checkpoint signaling"/>
    <property type="evidence" value="ECO:0007669"/>
    <property type="project" value="TreeGrafter"/>
</dbReference>
<dbReference type="RefSeq" id="XP_035324359.1">
    <property type="nucleotide sequence ID" value="XM_035462935.1"/>
</dbReference>
<sequence>MASTRSPSPTSDAGSSEHLSPRAKINALLAGLDSSDDENTASKPHPTTKLTSTRTVPPRHDSDSEEEESDVEVRPRGRLAARMNGAVPSNTNAGGSKQAPPQKNAPAPVTTANDDQEEDDDLPVAPRRLQRKPREDSVLENMASRGSSPGLFVSSPVRPSPTKQAPPSDAEDDDEDILPAMKSDRFKALVERKKQERLAREAAEEARRAERRAQQDKLSSEMDQLVSDDGGDMSDIIDDDGGRILTQNANRRPEARKASKKAVEEMNRETQRMARSMQLAHEARTRKKITKNSLFERFNFRPAGHPMPEPKAASSSLPGSPPSDGVDANMKNADTPPSSPPVDDVDPDDKKAVEQEQEQQQPIFDKGKGKEVVVPENLSKSLKDKTKRRIRVKMPQLSVNYVSVDSDDELEITRTTRDKIDAIFARLPAKDTETHSLEALRTLAQVRSPSKEKRRKDDHSGMTIGQLEVYLYQKAKQQAKLERDRRLDILKAQGVVVQTAEERERQMQEVDDIVAKARREAEHIMQQERAAAKKNKSANGEVDPLAWDDSEDDNYEDPANEADGEASGLELSGSEDEEGEAKDEDEEEEEEEEEEVGHEDSAVIDVAFEDDGASEESDAEDQLPANVNKMRRSRKQAAVLSDDDEDSNTEVPKIEATPNPKVRMTHVSPNIQGATTPNAHGSVLRSAKKTFIPGLPVNGPAGLGLTQMFAGTMDDSQMSPTNQGGFVPTQSMMPDFDHFPNSNFSATMDTTAPLDTQAVETQPMTQNGIQLNLDPATQVHCLDSLMRDDVPLTQLSELIEPSQDGGFQEHTPLKERFIDAPHSTIDTVVLSGQGEPAEQQQQQDSPLVRKGRLRRKMESVATNDTVVESSLPPPQSQSRPAFGTMQDAAKKEEKMRNKRAVTEEFDRKKSKAKEMVEELAEESEDEYQGLGGYDGEDSDDESSASVKDMIDDAVGNDPDERKLAAFYADRERANDEKQVEQLFKDITNGMLRRKRGADYDLSDSDDDGEARKKLKRRQFAKMQKALFSDERVKKMAENPGNEAFLKTIEDRNSDDDMDILDVQEPSQSQSESQSADEKQQQQQQRTVPDSQPRATTSGYNSNRPPARQRRTANGRKPANIGEVRETLSDLLEDERFSSVIPATEASSGSEDEGDDDEEESGSQRSNKENRVPIHNKGSSNPRRTATGVVDRLSLKRKASSSSVSGSRMAFSAAQAGPSSSFKVPALLRRATTNSLMSTGSSESSASGATSSSNFASAAGFGDDAKVKKVATKKSGVNVVRGESGARSRLQENERRREERKVKGAERRVGVVGGLLGKGSFE</sequence>
<keyword evidence="2" id="KW-0597">Phosphoprotein</keyword>
<keyword evidence="7" id="KW-1185">Reference proteome</keyword>
<evidence type="ECO:0000256" key="2">
    <source>
        <dbReference type="ARBA" id="ARBA00022553"/>
    </source>
</evidence>
<evidence type="ECO:0000313" key="6">
    <source>
        <dbReference type="EMBL" id="KAF4125707.1"/>
    </source>
</evidence>
<comment type="caution">
    <text evidence="6">The sequence shown here is derived from an EMBL/GenBank/DDBJ whole genome shotgun (WGS) entry which is preliminary data.</text>
</comment>
<feature type="region of interest" description="Disordered" evidence="4">
    <location>
        <begin position="199"/>
        <end position="377"/>
    </location>
</feature>
<evidence type="ECO:0000256" key="3">
    <source>
        <dbReference type="ARBA" id="ARBA00023242"/>
    </source>
</evidence>
<dbReference type="GO" id="GO:0007095">
    <property type="term" value="P:mitotic G2 DNA damage checkpoint signaling"/>
    <property type="evidence" value="ECO:0007669"/>
    <property type="project" value="TreeGrafter"/>
</dbReference>
<feature type="compositionally biased region" description="Acidic residues" evidence="4">
    <location>
        <begin position="229"/>
        <end position="239"/>
    </location>
</feature>
<dbReference type="GO" id="GO:0010997">
    <property type="term" value="F:anaphase-promoting complex binding"/>
    <property type="evidence" value="ECO:0007669"/>
    <property type="project" value="TreeGrafter"/>
</dbReference>
<dbReference type="EMBL" id="JAANYQ010000002">
    <property type="protein sequence ID" value="KAF4125707.1"/>
    <property type="molecule type" value="Genomic_DNA"/>
</dbReference>
<feature type="compositionally biased region" description="Low complexity" evidence="4">
    <location>
        <begin position="1063"/>
        <end position="1073"/>
    </location>
</feature>
<protein>
    <submittedName>
        <fullName evidence="6">Mediator of replication checkpoint protein 1</fullName>
    </submittedName>
</protein>
<feature type="region of interest" description="Disordered" evidence="4">
    <location>
        <begin position="521"/>
        <end position="654"/>
    </location>
</feature>
<feature type="region of interest" description="Disordered" evidence="4">
    <location>
        <begin position="1"/>
        <end position="182"/>
    </location>
</feature>
<keyword evidence="3" id="KW-0539">Nucleus</keyword>
<dbReference type="Pfam" id="PF09444">
    <property type="entry name" value="MRC1"/>
    <property type="match status" value="1"/>
</dbReference>
<dbReference type="GeneID" id="55967181"/>
<feature type="compositionally biased region" description="Acidic residues" evidence="4">
    <location>
        <begin position="607"/>
        <end position="621"/>
    </location>
</feature>
<feature type="compositionally biased region" description="Basic and acidic residues" evidence="4">
    <location>
        <begin position="199"/>
        <end position="220"/>
    </location>
</feature>
<proteinExistence type="predicted"/>
<feature type="compositionally biased region" description="Low complexity" evidence="4">
    <location>
        <begin position="97"/>
        <end position="108"/>
    </location>
</feature>
<evidence type="ECO:0000256" key="1">
    <source>
        <dbReference type="ARBA" id="ARBA00004123"/>
    </source>
</evidence>
<feature type="domain" description="DNA replication checkpoint mediator MRC1" evidence="5">
    <location>
        <begin position="908"/>
        <end position="1047"/>
    </location>
</feature>
<feature type="compositionally biased region" description="Low complexity" evidence="4">
    <location>
        <begin position="1199"/>
        <end position="1212"/>
    </location>
</feature>
<feature type="compositionally biased region" description="Polar residues" evidence="4">
    <location>
        <begin position="1"/>
        <end position="18"/>
    </location>
</feature>
<comment type="subcellular location">
    <subcellularLocation>
        <location evidence="1">Nucleus</location>
    </subcellularLocation>
</comment>
<dbReference type="GO" id="GO:0005634">
    <property type="term" value="C:nucleus"/>
    <property type="evidence" value="ECO:0007669"/>
    <property type="project" value="UniProtKB-SubCell"/>
</dbReference>
<dbReference type="InterPro" id="IPR024146">
    <property type="entry name" value="Claspin"/>
</dbReference>
<gene>
    <name evidence="6" type="ORF">GMORB2_0951</name>
</gene>
<feature type="compositionally biased region" description="Basic and acidic residues" evidence="4">
    <location>
        <begin position="888"/>
        <end position="916"/>
    </location>
</feature>